<evidence type="ECO:0000256" key="2">
    <source>
        <dbReference type="SAM" id="SignalP"/>
    </source>
</evidence>
<evidence type="ECO:0000256" key="1">
    <source>
        <dbReference type="SAM" id="Coils"/>
    </source>
</evidence>
<dbReference type="Proteomes" id="UP001360953">
    <property type="component" value="Unassembled WGS sequence"/>
</dbReference>
<comment type="caution">
    <text evidence="3">The sequence shown here is derived from an EMBL/GenBank/DDBJ whole genome shotgun (WGS) entry which is preliminary data.</text>
</comment>
<dbReference type="GeneID" id="92027535"/>
<evidence type="ECO:0000313" key="4">
    <source>
        <dbReference type="Proteomes" id="UP001360953"/>
    </source>
</evidence>
<protein>
    <submittedName>
        <fullName evidence="3">Uncharacterized protein</fullName>
    </submittedName>
</protein>
<accession>A0ABR1M539</accession>
<keyword evidence="1" id="KW-0175">Coiled coil</keyword>
<dbReference type="EMBL" id="JBBPEH010000002">
    <property type="protein sequence ID" value="KAK7542707.1"/>
    <property type="molecule type" value="Genomic_DNA"/>
</dbReference>
<dbReference type="RefSeq" id="XP_066659000.1">
    <property type="nucleotide sequence ID" value="XM_066794629.1"/>
</dbReference>
<proteinExistence type="predicted"/>
<feature type="chain" id="PRO_5047168090" evidence="2">
    <location>
        <begin position="25"/>
        <end position="166"/>
    </location>
</feature>
<organism evidence="3 4">
    <name type="scientific">Phyllosticta citribraziliensis</name>
    <dbReference type="NCBI Taxonomy" id="989973"/>
    <lineage>
        <taxon>Eukaryota</taxon>
        <taxon>Fungi</taxon>
        <taxon>Dikarya</taxon>
        <taxon>Ascomycota</taxon>
        <taxon>Pezizomycotina</taxon>
        <taxon>Dothideomycetes</taxon>
        <taxon>Dothideomycetes incertae sedis</taxon>
        <taxon>Botryosphaeriales</taxon>
        <taxon>Phyllostictaceae</taxon>
        <taxon>Phyllosticta</taxon>
    </lineage>
</organism>
<gene>
    <name evidence="3" type="ORF">J3D65DRAFT_226183</name>
</gene>
<feature type="coiled-coil region" evidence="1">
    <location>
        <begin position="96"/>
        <end position="137"/>
    </location>
</feature>
<keyword evidence="4" id="KW-1185">Reference proteome</keyword>
<feature type="signal peptide" evidence="2">
    <location>
        <begin position="1"/>
        <end position="24"/>
    </location>
</feature>
<evidence type="ECO:0000313" key="3">
    <source>
        <dbReference type="EMBL" id="KAK7542707.1"/>
    </source>
</evidence>
<keyword evidence="2" id="KW-0732">Signal</keyword>
<sequence>MLFHAVPLVALTLLLQGQLQPVKADGGAQSALKTNGSSVVCAWSVDEFIGEDEGGRFYRLPTGYAPAEQAMESCLEMTRAAGRRVYGGQEWYEARTRKEEELMGEFQEKMKELEAALREEEELMQVFEERLKTFTEAVLGVNEELLVQLLRTEECLGKSDQTGKEL</sequence>
<reference evidence="3 4" key="1">
    <citation type="submission" date="2024-04" db="EMBL/GenBank/DDBJ databases">
        <title>Phyllosticta paracitricarpa is synonymous to the EU quarantine fungus P. citricarpa based on phylogenomic analyses.</title>
        <authorList>
            <consortium name="Lawrence Berkeley National Laboratory"/>
            <person name="Van ingen-buijs V.A."/>
            <person name="Van westerhoven A.C."/>
            <person name="Haridas S."/>
            <person name="Skiadas P."/>
            <person name="Martin F."/>
            <person name="Groenewald J.Z."/>
            <person name="Crous P.W."/>
            <person name="Seidl M.F."/>
        </authorList>
    </citation>
    <scope>NUCLEOTIDE SEQUENCE [LARGE SCALE GENOMIC DNA]</scope>
    <source>
        <strain evidence="3 4">CPC 17464</strain>
    </source>
</reference>
<name>A0ABR1M539_9PEZI</name>